<evidence type="ECO:0000256" key="4">
    <source>
        <dbReference type="ARBA" id="ARBA00022603"/>
    </source>
</evidence>
<dbReference type="PROSITE" id="PS52019">
    <property type="entry name" value="PKS_MFAS_DH"/>
    <property type="match status" value="1"/>
</dbReference>
<proteinExistence type="inferred from homology"/>
<feature type="domain" description="PKS/mFAS DH" evidence="14">
    <location>
        <begin position="959"/>
        <end position="1276"/>
    </location>
</feature>
<feature type="region of interest" description="Disordered" evidence="11">
    <location>
        <begin position="3968"/>
        <end position="3990"/>
    </location>
</feature>
<keyword evidence="6" id="KW-0677">Repeat</keyword>
<dbReference type="Gene3D" id="3.30.559.30">
    <property type="entry name" value="Nonribosomal peptide synthetase, condensation domain"/>
    <property type="match status" value="1"/>
</dbReference>
<feature type="active site" description="Proton acceptor; for dehydratase activity" evidence="10">
    <location>
        <position position="992"/>
    </location>
</feature>
<feature type="region of interest" description="Disordered" evidence="11">
    <location>
        <begin position="2609"/>
        <end position="2660"/>
    </location>
</feature>
<dbReference type="PROSITE" id="PS00606">
    <property type="entry name" value="KS3_1"/>
    <property type="match status" value="1"/>
</dbReference>
<feature type="compositionally biased region" description="Low complexity" evidence="11">
    <location>
        <begin position="2642"/>
        <end position="2659"/>
    </location>
</feature>
<dbReference type="InterPro" id="IPR001242">
    <property type="entry name" value="Condensation_dom"/>
</dbReference>
<dbReference type="InterPro" id="IPR020806">
    <property type="entry name" value="PKS_PP-bd"/>
</dbReference>
<dbReference type="GO" id="GO:0004315">
    <property type="term" value="F:3-oxoacyl-[acyl-carrier-protein] synthase activity"/>
    <property type="evidence" value="ECO:0007669"/>
    <property type="project" value="InterPro"/>
</dbReference>
<feature type="active site" description="Proton donor; for dehydratase activity" evidence="10">
    <location>
        <position position="1175"/>
    </location>
</feature>
<dbReference type="GO" id="GO:0031177">
    <property type="term" value="F:phosphopantetheine binding"/>
    <property type="evidence" value="ECO:0007669"/>
    <property type="project" value="InterPro"/>
</dbReference>
<dbReference type="SUPFAM" id="SSF52151">
    <property type="entry name" value="FabD/lysophospholipase-like"/>
    <property type="match status" value="1"/>
</dbReference>
<evidence type="ECO:0000256" key="7">
    <source>
        <dbReference type="ARBA" id="ARBA00023002"/>
    </source>
</evidence>
<dbReference type="InterPro" id="IPR023213">
    <property type="entry name" value="CAT-like_dom_sf"/>
</dbReference>
<dbReference type="Pfam" id="PF02801">
    <property type="entry name" value="Ketoacyl-synt_C"/>
    <property type="match status" value="1"/>
</dbReference>
<dbReference type="PANTHER" id="PTHR43775:SF20">
    <property type="entry name" value="HYBRID PKS-NRPS SYNTHETASE APDA"/>
    <property type="match status" value="1"/>
</dbReference>
<dbReference type="SMART" id="SM00826">
    <property type="entry name" value="PKS_DH"/>
    <property type="match status" value="1"/>
</dbReference>
<name>A0A167YTL4_9HYPO</name>
<dbReference type="CDD" id="cd02440">
    <property type="entry name" value="AdoMet_MTases"/>
    <property type="match status" value="1"/>
</dbReference>
<dbReference type="PROSITE" id="PS52004">
    <property type="entry name" value="KS3_2"/>
    <property type="match status" value="1"/>
</dbReference>
<dbReference type="InterPro" id="IPR014031">
    <property type="entry name" value="Ketoacyl_synth_C"/>
</dbReference>
<comment type="similarity">
    <text evidence="9">In the C-terminal section; belongs to the NRP synthetase family.</text>
</comment>
<dbReference type="InterPro" id="IPR016039">
    <property type="entry name" value="Thiolase-like"/>
</dbReference>
<dbReference type="PROSITE" id="PS50075">
    <property type="entry name" value="CARRIER"/>
    <property type="match status" value="2"/>
</dbReference>
<evidence type="ECO:0000256" key="8">
    <source>
        <dbReference type="ARBA" id="ARBA00023268"/>
    </source>
</evidence>
<feature type="domain" description="Carrier" evidence="12">
    <location>
        <begin position="2483"/>
        <end position="2562"/>
    </location>
</feature>
<dbReference type="FunFam" id="3.40.47.10:FF:000019">
    <property type="entry name" value="Polyketide synthase type I"/>
    <property type="match status" value="1"/>
</dbReference>
<dbReference type="Pfam" id="PF00550">
    <property type="entry name" value="PP-binding"/>
    <property type="match status" value="2"/>
</dbReference>
<dbReference type="SUPFAM" id="SSF53335">
    <property type="entry name" value="S-adenosyl-L-methionine-dependent methyltransferases"/>
    <property type="match status" value="1"/>
</dbReference>
<accession>A0A167YTL4</accession>
<evidence type="ECO:0000256" key="3">
    <source>
        <dbReference type="ARBA" id="ARBA00022598"/>
    </source>
</evidence>
<dbReference type="InterPro" id="IPR014030">
    <property type="entry name" value="Ketoacyl_synth_N"/>
</dbReference>
<organism evidence="15 16">
    <name type="scientific">Niveomyces insectorum RCEF 264</name>
    <dbReference type="NCBI Taxonomy" id="1081102"/>
    <lineage>
        <taxon>Eukaryota</taxon>
        <taxon>Fungi</taxon>
        <taxon>Dikarya</taxon>
        <taxon>Ascomycota</taxon>
        <taxon>Pezizomycotina</taxon>
        <taxon>Sordariomycetes</taxon>
        <taxon>Hypocreomycetidae</taxon>
        <taxon>Hypocreales</taxon>
        <taxon>Cordycipitaceae</taxon>
        <taxon>Niveomyces</taxon>
    </lineage>
</organism>
<dbReference type="Proteomes" id="UP000076874">
    <property type="component" value="Unassembled WGS sequence"/>
</dbReference>
<dbReference type="InterPro" id="IPR001227">
    <property type="entry name" value="Ac_transferase_dom_sf"/>
</dbReference>
<dbReference type="STRING" id="1081102.A0A167YTL4"/>
<dbReference type="InterPro" id="IPR016035">
    <property type="entry name" value="Acyl_Trfase/lysoPLipase"/>
</dbReference>
<dbReference type="Gene3D" id="3.40.366.10">
    <property type="entry name" value="Malonyl-Coenzyme A Acyl Carrier Protein, domain 2"/>
    <property type="match status" value="1"/>
</dbReference>
<dbReference type="InterPro" id="IPR018201">
    <property type="entry name" value="Ketoacyl_synth_AS"/>
</dbReference>
<feature type="compositionally biased region" description="Low complexity" evidence="11">
    <location>
        <begin position="2609"/>
        <end position="2632"/>
    </location>
</feature>
<dbReference type="Gene3D" id="3.10.129.110">
    <property type="entry name" value="Polyketide synthase dehydratase"/>
    <property type="match status" value="1"/>
</dbReference>
<keyword evidence="2" id="KW-0597">Phosphoprotein</keyword>
<feature type="region of interest" description="N-terminal hotdog fold" evidence="10">
    <location>
        <begin position="959"/>
        <end position="1093"/>
    </location>
</feature>
<dbReference type="Gene3D" id="3.40.47.10">
    <property type="match status" value="1"/>
</dbReference>
<feature type="domain" description="Ketosynthase family 3 (KS3)" evidence="13">
    <location>
        <begin position="6"/>
        <end position="439"/>
    </location>
</feature>
<dbReference type="Pfam" id="PF22621">
    <property type="entry name" value="CurL-like_PKS_C"/>
    <property type="match status" value="1"/>
</dbReference>
<dbReference type="InterPro" id="IPR020841">
    <property type="entry name" value="PKS_Beta-ketoAc_synthase_dom"/>
</dbReference>
<evidence type="ECO:0000256" key="5">
    <source>
        <dbReference type="ARBA" id="ARBA00022679"/>
    </source>
</evidence>
<dbReference type="InterPro" id="IPR000873">
    <property type="entry name" value="AMP-dep_synth/lig_dom"/>
</dbReference>
<evidence type="ECO:0000313" key="16">
    <source>
        <dbReference type="Proteomes" id="UP000076874"/>
    </source>
</evidence>
<dbReference type="Gene3D" id="3.40.50.150">
    <property type="entry name" value="Vaccinia Virus protein VP39"/>
    <property type="match status" value="1"/>
</dbReference>
<dbReference type="InterPro" id="IPR042104">
    <property type="entry name" value="PKS_dehydratase_sf"/>
</dbReference>
<dbReference type="SUPFAM" id="SSF47336">
    <property type="entry name" value="ACP-like"/>
    <property type="match status" value="2"/>
</dbReference>
<dbReference type="PROSITE" id="PS00455">
    <property type="entry name" value="AMP_BINDING"/>
    <property type="match status" value="1"/>
</dbReference>
<dbReference type="SUPFAM" id="SSF52777">
    <property type="entry name" value="CoA-dependent acyltransferases"/>
    <property type="match status" value="2"/>
</dbReference>
<dbReference type="Gene3D" id="3.30.559.10">
    <property type="entry name" value="Chloramphenicol acetyltransferase-like domain"/>
    <property type="match status" value="1"/>
</dbReference>
<keyword evidence="8" id="KW-0511">Multifunctional enzyme</keyword>
<dbReference type="OrthoDB" id="329835at2759"/>
<keyword evidence="4" id="KW-0489">Methyltransferase</keyword>
<evidence type="ECO:0000256" key="1">
    <source>
        <dbReference type="ARBA" id="ARBA00022450"/>
    </source>
</evidence>
<sequence length="4181" mass="450892">MAVSNQEPIAVIGMACRFPGGANTPSKLWDLLQSPTDLSQRVPVDRFDVTGFYHANGSQHGATDATKAYFLEEDVNAFDNTFFNIQPTEAEAIDPQQRMLLETVYDSLCAGGQTIEKLRGSNTAVFVGQMCDDWAQVVHRDWDLLATYAATGTSRAIISNRISYFFDWHGPSTTVDTACSSSLVAVHQGVTALRNGECPVAVAAGANLILGPGNFIAESNLHMLSPTGSSKMWDAGADGYARGEGIAAVVLKTLSAALRDGDRIDCIIRGTAVNQDGKTAGLTMPSNVAQANLIRDTYLRAGLDINDPKDRPQFFHAHGTGTPAGDPQEAEAIARCFFGSGRATDDKLYVGSVKTIIGHTEGSAGLASFIASALAMQKGIIPPNLHFNRLSPRVAPFYTNLEIPTTAKPWPETRPGQPRRASVNSFGFGGTNAHAIIESYEPGDKVTAVVGTDPVAAPLFTPLPVSAASPSALRAALDDLRTYLSKNPKTSLHDLAYTLQTGRSTLGFRQAILAPTIHEAAKRIGSLLADASNVGGSSNTNNNSNNLATRYYDVPQPKILGVFTGQGAQWPRMGARLLEESPFAAQRIAELQRSLSTLPMGDRPTWTLYAQLVAGSDKSRLSEAAIAQPLCTAVQIVLVDLVRAAGIRLAAVVGHSSGEIGAAYAAGFLSASTAIRVAYYRGLYAQRASSPSGAKKGAMMAVGTSFDDARDLCELDDFAGRIQVAACNSSTSITLSGDDDAIEEALSILKDEGKFARPLRVDTAYHSTHMLPCVEPYLTGLARAGYDVDDGNNTTWFSSVIESEGGHAMTKDDVRNPQYWADNMTSTVLFESAVSHAVADVGPFDMAIEFGPHPALKGPALDTVEQTAGHPIPYTGLLARGKDDVNELATALGYVWTHLGASSVDFRAFEALASPSSGGQPRRTTMVTDLPTYPFDHSRSFGALTRVSGGYRNLHAAPHPLLGRRLLETEKADEIAWRNVLRISEISWLPGHALQGQTVFPAAGYISIAVEAVAAAAADAGRRLGLITLEDVDIARALAFADENDGGMETRVTLSISRLTDTELSARIAIHSGPSSSTATPLALNFTATAAAAFHSPEPHTLPVAGRDEAELLSVAEVEPERLYSQFATLGYNYKTPFTGVRSIQRRLGWATGEIQDESGDASEDQLLLHPGWLDSAIQTGFAAYSHPHDNRFFTLVIPTAIRSIVINPSFFDTTPARNRTLRYQTAAHPGGPEMPMVLDIDIFTGGAGTDEAAQMHPFLQIDSVEVRPFATPTARDDAVVFSRFDYGLARPDADLAVGDEALVPAEITALWRTLDRIGFYYLRRLRETITPAERSAALPHFQHLLGYADRLVASVVRGESPVIPREAVSDSPAFVRSLIAKGHDRADVQMIKAVGENLVDVLRSGSSMLEHMMVDGLLDRFYAETAFVDVTNLWIARIVAQIAHRFPHMNLFEAGAGTGSTTRPILGALKGAFASYTFTDISAGFVSRAQEQFERYEFADRLNFATFDADQPADRQGFALGAYDIVIASNILHATADLDDTMDNIRGLLRPGGYLIALEIVSEHPVGMNATLGGLPGWWAGADADPRRTDGPCLTLDQWDALVRRHSFGGIDTHTPVADNLQWFSVWVAQAVDERIENLRTPLSAPVPRAQSSAGHLLVVGGRTPDVGQLAEGARALLAPRYKSVTLLERLEDLATHSLVPGSTVLALVEVDEPFLETRTEPKLNALKALYRDGGTVLWASRGARAGRPFSALLLGLSRVVAVEYPNIRVQVLDFDETTEATPQLVAEALVRLELGLQLEKDGARDDLLWTLEPETHMIDGRLHLPRLRQDTAANKRYNTYRRAVYHEVDIGSGGDHDHDHETVLLEPADGGKDGFEIVTASPLRVPPPLPRTASGKTVTLRVDQSLLQAVKIQDAGCYALFAGHRDIDGDTASKRLVAVTATPVASRTVVPVEWTVPVPSTVSTSDLTALLLSAGALLLAHSILAAAPPFGTVLAHEADGLLRDALDQAATKEGRRVVFTTGKKANSKTAAAVVDGRRPYIFVHAKLPARRVRSLLPRHVSYLVNLAPPSDSDAQDLADLIARSLPRQMLSAARTDFVRTQTSLPADPNIDADHIGRVLRDVWRTVANRRAASWPSTALSREKRASLLPLQEAAGASVVDTGLRIVDWTASRRVRALVRAIDHGAIFRADGTYFLAGLAGDMGQSLCAWMVSHGARHIVLGSRRPKVPARFVDAMAAEDATVKVIAVDITRRESLRAAYDQMRAELPPVVGVANGAMLLEDALFDNMEFASLQRTSAPKIDGSVLLDELFYDAPLDFFILFTSTAQVVGNGGQAAYVMQNQFMAALAAQRRDVRGVAGSNMAIGSVHGLGYFEQAQHLNAQHFTRLSYRNISVQDLHQLFAESILAGRPENKSLGNSEIVTGVTTFSDSPETHPQLRNGPRFSHMLVRDVGIQGRHAGGGSGGSKTERLRARLAGNQPAALVHGIVLEAFLSRLKGILMIPQEDSISEKTPFVEQGIDSIMAVEIRAWFLQELDVDLPVLKILGPESTVESLLNEAIAKIPAEILEADKETSSELDASQPVLVPHPVPVPAPVPVPVSAPVAVATHTSPSASADSFSSTKKSTSSMTSSTGNQSPKEISTPRTPAEETPLETPLETPFDGLKYLGHELEIQQEKTRRESVLASATEITQPMTYGQRSFWFLNHYIDDPTTFNIAFSARLVGPLNVQALAHAVEAANQRHEATRTRFFWSEDGTQTAMQGVLSKTLVRLETATITSADEAAAELDAMRNHRWDLGDWVQARYRLLTLSDNVHYLIMGTPHISMDGHSMSLMLLDINQAYLRPGRPLPAMPVASQIRAFGEQQMLDHSAGKFQSAIDYYRDTLRTLDLSRPVELLPFASTRVRRPLEGYHNNVARVRLDPALAAAVKQLARSHRVTSFHVYLAALQVLIFRMLPAETTDQLAIGIADANRLDSRFMGSVGNFLNVLPLLFTRTTAAGTVPTFGAAVEDTCKKVYGALEHSALPFDLLLDELTVPRSNAYPPVFQIFMDYKLVTREQAEMRWAGTTITEQKWHTARSSFDIGIELIEDHESAQVNIVTQDTLYTQEATDLFQSSYVHLLNEVVKPDGHNLSIDKLPKWNPVDMTKALELGKGPSLPYKWPSTVAHRIDQVITQHPENIAVKDGYGNVLSYSALRQRAEMIASALRRYLPGQGHEPPVIGVFQAPTADWIASMVAIFRAGAVYLPLDLKVSTARLRAYVNTARPTVVLADNETVQLAGDIGVQDPIDLVNVSTLSLVAEGANKDNRAATVALPDDPAYIIFTSGSTGEPKGVVTKHASFRAWAEGFLRQWGLDVPGHVVLLQLPMTSDGSLKHIIAAIATGGTLIVAPADARGDPSELTDLIAKHGVTIAGAMPSEWAMWFRFAPDNLLRCTALTRAWFGGERPSPSLLASFRDLGRALPNLRFFHSYGPTEATITTVKGEVDVQDPKVAVPLPSRILPHYTVYIVDDQFLPVPLGVPGQIIIGGAGVGTNEYLRLPKLTAEYFRADTFALSGNRPDKNSAASGRVYLSGDYGRLDEHGRLTVEGRVAGDAQVKVRGFRVELGEIEGVLLQEAQGAVAHAVVVFHRESEVDDDDGILVARVVMSNREHDDKATAQAAEILAALRDRLHAALPQYMVPAVIAPIDDIPLTAHGKVDRTAVQALPLPEFKPVGGAVAHNLQRAPLTPTEHRLAELWATVLPTRSVADGLSSARADFFHLGGNSLLLVKLQTAIKRALGDAPRLSKLMNTPDLAGMAKLLETEGAAPDWDREISLDAALLDEVPPSPPLLASQAAGPAPSGLRILVTGATGSLGKRIIPHLATDSRVAQIVALARPAEGRDLATLFPNLPKVRVVSAELPSLPPTTAAADSEESGALLSKLDVILHTAADRNFWDGYGVLRPVNVTAAKELAKLARRTGAVLHVLSSGALADYEADGDDSRNMESGAGRPRPDPADGYVASKWVAERYLANASRQVGLHVVAHRPTEAAAPATFDGPSTPTAGPAGQLNEAEQELVRHALQLSPTLGVRPNFAGIAGLFHLASLDEIAMAVAAASAAVPQQSDEDSGAGFRVVNHPGTASARADAMGALFEELLQRPENSALQMLPAVPALRWVGLAKRASLFKWFFTSQELVVTDEHGHRVISKR</sequence>
<dbReference type="InterPro" id="IPR020845">
    <property type="entry name" value="AMP-binding_CS"/>
</dbReference>
<dbReference type="InterPro" id="IPR013217">
    <property type="entry name" value="Methyltransf_12"/>
</dbReference>
<keyword evidence="3" id="KW-0436">Ligase</keyword>
<dbReference type="GO" id="GO:0016491">
    <property type="term" value="F:oxidoreductase activity"/>
    <property type="evidence" value="ECO:0007669"/>
    <property type="project" value="UniProtKB-KW"/>
</dbReference>
<dbReference type="GO" id="GO:0004312">
    <property type="term" value="F:fatty acid synthase activity"/>
    <property type="evidence" value="ECO:0007669"/>
    <property type="project" value="TreeGrafter"/>
</dbReference>
<dbReference type="Pfam" id="PF14765">
    <property type="entry name" value="PS-DH"/>
    <property type="match status" value="1"/>
</dbReference>
<feature type="domain" description="Carrier" evidence="12">
    <location>
        <begin position="3719"/>
        <end position="3799"/>
    </location>
</feature>
<comment type="caution">
    <text evidence="15">The sequence shown here is derived from an EMBL/GenBank/DDBJ whole genome shotgun (WGS) entry which is preliminary data.</text>
</comment>
<evidence type="ECO:0000259" key="12">
    <source>
        <dbReference type="PROSITE" id="PS50075"/>
    </source>
</evidence>
<keyword evidence="16" id="KW-1185">Reference proteome</keyword>
<dbReference type="InterPro" id="IPR020807">
    <property type="entry name" value="PKS_DH"/>
</dbReference>
<dbReference type="SUPFAM" id="SSF56801">
    <property type="entry name" value="Acetyl-CoA synthetase-like"/>
    <property type="match status" value="1"/>
</dbReference>
<dbReference type="InterPro" id="IPR049900">
    <property type="entry name" value="PKS_mFAS_DH"/>
</dbReference>
<dbReference type="GO" id="GO:0032259">
    <property type="term" value="P:methylation"/>
    <property type="evidence" value="ECO:0007669"/>
    <property type="project" value="UniProtKB-KW"/>
</dbReference>
<dbReference type="Pfam" id="PF00698">
    <property type="entry name" value="Acyl_transf_1"/>
    <property type="match status" value="1"/>
</dbReference>
<dbReference type="InterPro" id="IPR036291">
    <property type="entry name" value="NAD(P)-bd_dom_sf"/>
</dbReference>
<dbReference type="CDD" id="cd19532">
    <property type="entry name" value="C_PKS-NRPS"/>
    <property type="match status" value="1"/>
</dbReference>
<dbReference type="CDD" id="cd05930">
    <property type="entry name" value="A_NRPS"/>
    <property type="match status" value="1"/>
</dbReference>
<dbReference type="Pfam" id="PF21089">
    <property type="entry name" value="PKS_DH_N"/>
    <property type="match status" value="1"/>
</dbReference>
<evidence type="ECO:0000259" key="13">
    <source>
        <dbReference type="PROSITE" id="PS52004"/>
    </source>
</evidence>
<dbReference type="InterPro" id="IPR049551">
    <property type="entry name" value="PKS_DH_C"/>
</dbReference>
<dbReference type="Pfam" id="PF07993">
    <property type="entry name" value="NAD_binding_4"/>
    <property type="match status" value="1"/>
</dbReference>
<reference evidence="15 16" key="1">
    <citation type="journal article" date="2016" name="Genome Biol. Evol.">
        <title>Divergent and convergent evolution of fungal pathogenicity.</title>
        <authorList>
            <person name="Shang Y."/>
            <person name="Xiao G."/>
            <person name="Zheng P."/>
            <person name="Cen K."/>
            <person name="Zhan S."/>
            <person name="Wang C."/>
        </authorList>
    </citation>
    <scope>NUCLEOTIDE SEQUENCE [LARGE SCALE GENOMIC DNA]</scope>
    <source>
        <strain evidence="15 16">RCEF 264</strain>
    </source>
</reference>
<dbReference type="GO" id="GO:0016874">
    <property type="term" value="F:ligase activity"/>
    <property type="evidence" value="ECO:0007669"/>
    <property type="project" value="UniProtKB-KW"/>
</dbReference>
<keyword evidence="5" id="KW-0808">Transferase</keyword>
<keyword evidence="1" id="KW-0596">Phosphopantetheine</keyword>
<dbReference type="SUPFAM" id="SSF53901">
    <property type="entry name" value="Thiolase-like"/>
    <property type="match status" value="1"/>
</dbReference>
<dbReference type="SMART" id="SM00822">
    <property type="entry name" value="PKS_KR"/>
    <property type="match status" value="1"/>
</dbReference>
<dbReference type="InterPro" id="IPR050091">
    <property type="entry name" value="PKS_NRPS_Biosynth_Enz"/>
</dbReference>
<dbReference type="InterPro" id="IPR013968">
    <property type="entry name" value="PKS_KR"/>
</dbReference>
<dbReference type="SUPFAM" id="SSF55048">
    <property type="entry name" value="Probable ACP-binding domain of malonyl-CoA ACP transacylase"/>
    <property type="match status" value="1"/>
</dbReference>
<dbReference type="Gene3D" id="3.40.50.12780">
    <property type="entry name" value="N-terminal domain of ligase-like"/>
    <property type="match status" value="1"/>
</dbReference>
<evidence type="ECO:0000256" key="11">
    <source>
        <dbReference type="SAM" id="MobiDB-lite"/>
    </source>
</evidence>
<dbReference type="Pfam" id="PF08242">
    <property type="entry name" value="Methyltransf_12"/>
    <property type="match status" value="1"/>
</dbReference>
<dbReference type="GO" id="GO:0006633">
    <property type="term" value="P:fatty acid biosynthetic process"/>
    <property type="evidence" value="ECO:0007669"/>
    <property type="project" value="InterPro"/>
</dbReference>
<evidence type="ECO:0000256" key="6">
    <source>
        <dbReference type="ARBA" id="ARBA00022737"/>
    </source>
</evidence>
<feature type="region of interest" description="C-terminal hotdog fold" evidence="10">
    <location>
        <begin position="1113"/>
        <end position="1276"/>
    </location>
</feature>
<dbReference type="GO" id="GO:0009403">
    <property type="term" value="P:toxin biosynthetic process"/>
    <property type="evidence" value="ECO:0007669"/>
    <property type="project" value="UniProtKB-ARBA"/>
</dbReference>
<dbReference type="SMART" id="SM00825">
    <property type="entry name" value="PKS_KS"/>
    <property type="match status" value="1"/>
</dbReference>
<dbReference type="Gene3D" id="3.30.300.30">
    <property type="match status" value="1"/>
</dbReference>
<dbReference type="GO" id="GO:0008168">
    <property type="term" value="F:methyltransferase activity"/>
    <property type="evidence" value="ECO:0007669"/>
    <property type="project" value="UniProtKB-KW"/>
</dbReference>
<dbReference type="Pfam" id="PF00501">
    <property type="entry name" value="AMP-binding"/>
    <property type="match status" value="1"/>
</dbReference>
<dbReference type="InterPro" id="IPR009081">
    <property type="entry name" value="PP-bd_ACP"/>
</dbReference>
<dbReference type="Pfam" id="PF08659">
    <property type="entry name" value="KR"/>
    <property type="match status" value="1"/>
</dbReference>
<dbReference type="Gene3D" id="1.10.1200.10">
    <property type="entry name" value="ACP-like"/>
    <property type="match status" value="2"/>
</dbReference>
<dbReference type="SUPFAM" id="SSF51735">
    <property type="entry name" value="NAD(P)-binding Rossmann-fold domains"/>
    <property type="match status" value="3"/>
</dbReference>
<evidence type="ECO:0000259" key="14">
    <source>
        <dbReference type="PROSITE" id="PS52019"/>
    </source>
</evidence>
<dbReference type="InterPro" id="IPR042099">
    <property type="entry name" value="ANL_N_sf"/>
</dbReference>
<dbReference type="InterPro" id="IPR013120">
    <property type="entry name" value="FAR_NAD-bd"/>
</dbReference>
<dbReference type="Pfam" id="PF00109">
    <property type="entry name" value="ketoacyl-synt"/>
    <property type="match status" value="1"/>
</dbReference>
<evidence type="ECO:0000256" key="9">
    <source>
        <dbReference type="ARBA" id="ARBA00029443"/>
    </source>
</evidence>
<dbReference type="CDD" id="cd00833">
    <property type="entry name" value="PKS"/>
    <property type="match status" value="1"/>
</dbReference>
<dbReference type="Gene3D" id="3.30.70.3290">
    <property type="match status" value="1"/>
</dbReference>
<dbReference type="InterPro" id="IPR045851">
    <property type="entry name" value="AMP-bd_C_sf"/>
</dbReference>
<protein>
    <submittedName>
        <fullName evidence="15">BcPKS5, polyketide synthase</fullName>
    </submittedName>
</protein>
<dbReference type="InterPro" id="IPR049552">
    <property type="entry name" value="PKS_DH_N"/>
</dbReference>
<dbReference type="InterPro" id="IPR036736">
    <property type="entry name" value="ACP-like_sf"/>
</dbReference>
<dbReference type="InterPro" id="IPR029063">
    <property type="entry name" value="SAM-dependent_MTases_sf"/>
</dbReference>
<gene>
    <name evidence="15" type="ORF">SPI_01249</name>
</gene>
<evidence type="ECO:0000313" key="15">
    <source>
        <dbReference type="EMBL" id="OAA66673.1"/>
    </source>
</evidence>
<dbReference type="Gene3D" id="3.40.50.720">
    <property type="entry name" value="NAD(P)-binding Rossmann-like Domain"/>
    <property type="match status" value="3"/>
</dbReference>
<dbReference type="InterPro" id="IPR057326">
    <property type="entry name" value="KR_dom"/>
</dbReference>
<dbReference type="SMART" id="SM00823">
    <property type="entry name" value="PKS_PP"/>
    <property type="match status" value="2"/>
</dbReference>
<dbReference type="Pfam" id="PF00668">
    <property type="entry name" value="Condensation"/>
    <property type="match status" value="1"/>
</dbReference>
<keyword evidence="7" id="KW-0560">Oxidoreductase</keyword>
<dbReference type="EMBL" id="AZHD01000002">
    <property type="protein sequence ID" value="OAA66673.1"/>
    <property type="molecule type" value="Genomic_DNA"/>
</dbReference>
<evidence type="ECO:0000256" key="2">
    <source>
        <dbReference type="ARBA" id="ARBA00022553"/>
    </source>
</evidence>
<dbReference type="SMART" id="SM00827">
    <property type="entry name" value="PKS_AT"/>
    <property type="match status" value="1"/>
</dbReference>
<dbReference type="PANTHER" id="PTHR43775">
    <property type="entry name" value="FATTY ACID SYNTHASE"/>
    <property type="match status" value="1"/>
</dbReference>
<evidence type="ECO:0000256" key="10">
    <source>
        <dbReference type="PROSITE-ProRule" id="PRU01363"/>
    </source>
</evidence>
<dbReference type="InterPro" id="IPR016036">
    <property type="entry name" value="Malonyl_transacylase_ACP-bd"/>
</dbReference>
<dbReference type="InterPro" id="IPR014043">
    <property type="entry name" value="Acyl_transferase_dom"/>
</dbReference>